<dbReference type="PROSITE" id="PS51635">
    <property type="entry name" value="PNPLA"/>
    <property type="match status" value="1"/>
</dbReference>
<dbReference type="InterPro" id="IPR008271">
    <property type="entry name" value="Ser/Thr_kinase_AS"/>
</dbReference>
<dbReference type="Pfam" id="PF01734">
    <property type="entry name" value="Patatin"/>
    <property type="match status" value="1"/>
</dbReference>
<dbReference type="InterPro" id="IPR000719">
    <property type="entry name" value="Prot_kinase_dom"/>
</dbReference>
<keyword evidence="1" id="KW-0808">Transferase</keyword>
<accession>A0A164YVC8</accession>
<proteinExistence type="predicted"/>
<dbReference type="GO" id="GO:0005524">
    <property type="term" value="F:ATP binding"/>
    <property type="evidence" value="ECO:0007669"/>
    <property type="project" value="UniProtKB-KW"/>
</dbReference>
<dbReference type="SUPFAM" id="SSF56112">
    <property type="entry name" value="Protein kinase-like (PK-like)"/>
    <property type="match status" value="1"/>
</dbReference>
<dbReference type="GO" id="GO:0004674">
    <property type="term" value="F:protein serine/threonine kinase activity"/>
    <property type="evidence" value="ECO:0007669"/>
    <property type="project" value="TreeGrafter"/>
</dbReference>
<dbReference type="Proteomes" id="UP000076722">
    <property type="component" value="Unassembled WGS sequence"/>
</dbReference>
<dbReference type="Pfam" id="PF07714">
    <property type="entry name" value="PK_Tyr_Ser-Thr"/>
    <property type="match status" value="1"/>
</dbReference>
<keyword evidence="2" id="KW-0547">Nucleotide-binding</keyword>
<organism evidence="10 11">
    <name type="scientific">Sistotremastrum niveocremeum HHB9708</name>
    <dbReference type="NCBI Taxonomy" id="1314777"/>
    <lineage>
        <taxon>Eukaryota</taxon>
        <taxon>Fungi</taxon>
        <taxon>Dikarya</taxon>
        <taxon>Basidiomycota</taxon>
        <taxon>Agaricomycotina</taxon>
        <taxon>Agaricomycetes</taxon>
        <taxon>Sistotremastrales</taxon>
        <taxon>Sistotremastraceae</taxon>
        <taxon>Sertulicium</taxon>
        <taxon>Sertulicium niveocremeum</taxon>
    </lineage>
</organism>
<evidence type="ECO:0000313" key="11">
    <source>
        <dbReference type="Proteomes" id="UP000076722"/>
    </source>
</evidence>
<feature type="compositionally biased region" description="Low complexity" evidence="7">
    <location>
        <begin position="1"/>
        <end position="13"/>
    </location>
</feature>
<dbReference type="EMBL" id="KV419397">
    <property type="protein sequence ID" value="KZS97271.1"/>
    <property type="molecule type" value="Genomic_DNA"/>
</dbReference>
<protein>
    <submittedName>
        <fullName evidence="10">Kinase-like protein</fullName>
    </submittedName>
</protein>
<evidence type="ECO:0000256" key="3">
    <source>
        <dbReference type="ARBA" id="ARBA00022777"/>
    </source>
</evidence>
<evidence type="ECO:0000313" key="10">
    <source>
        <dbReference type="EMBL" id="KZS97271.1"/>
    </source>
</evidence>
<dbReference type="InterPro" id="IPR051681">
    <property type="entry name" value="Ser/Thr_Kinases-Pseudokinases"/>
</dbReference>
<dbReference type="InterPro" id="IPR002641">
    <property type="entry name" value="PNPLA_dom"/>
</dbReference>
<keyword evidence="11" id="KW-1185">Reference proteome</keyword>
<dbReference type="AlphaFoldDB" id="A0A164YVC8"/>
<dbReference type="SMART" id="SM00220">
    <property type="entry name" value="S_TKc"/>
    <property type="match status" value="1"/>
</dbReference>
<comment type="caution">
    <text evidence="6">Lacks conserved residue(s) required for the propagation of feature annotation.</text>
</comment>
<dbReference type="PROSITE" id="PS50011">
    <property type="entry name" value="PROTEIN_KINASE_DOM"/>
    <property type="match status" value="1"/>
</dbReference>
<feature type="region of interest" description="Disordered" evidence="7">
    <location>
        <begin position="1"/>
        <end position="37"/>
    </location>
</feature>
<evidence type="ECO:0000256" key="5">
    <source>
        <dbReference type="ARBA" id="ARBA00023098"/>
    </source>
</evidence>
<keyword evidence="5" id="KW-0443">Lipid metabolism</keyword>
<dbReference type="PANTHER" id="PTHR44329:SF288">
    <property type="entry name" value="MITOGEN-ACTIVATED PROTEIN KINASE KINASE KINASE 20"/>
    <property type="match status" value="1"/>
</dbReference>
<feature type="domain" description="Protein kinase" evidence="8">
    <location>
        <begin position="36"/>
        <end position="305"/>
    </location>
</feature>
<dbReference type="InterPro" id="IPR011009">
    <property type="entry name" value="Kinase-like_dom_sf"/>
</dbReference>
<evidence type="ECO:0000256" key="1">
    <source>
        <dbReference type="ARBA" id="ARBA00022679"/>
    </source>
</evidence>
<evidence type="ECO:0000256" key="6">
    <source>
        <dbReference type="PROSITE-ProRule" id="PRU01161"/>
    </source>
</evidence>
<evidence type="ECO:0000256" key="7">
    <source>
        <dbReference type="SAM" id="MobiDB-lite"/>
    </source>
</evidence>
<dbReference type="SUPFAM" id="SSF52151">
    <property type="entry name" value="FabD/lysophospholipase-like"/>
    <property type="match status" value="1"/>
</dbReference>
<dbReference type="InterPro" id="IPR001245">
    <property type="entry name" value="Ser-Thr/Tyr_kinase_cat_dom"/>
</dbReference>
<dbReference type="PROSITE" id="PS00108">
    <property type="entry name" value="PROTEIN_KINASE_ST"/>
    <property type="match status" value="1"/>
</dbReference>
<evidence type="ECO:0000256" key="2">
    <source>
        <dbReference type="ARBA" id="ARBA00022741"/>
    </source>
</evidence>
<dbReference type="STRING" id="1314777.A0A164YVC8"/>
<keyword evidence="3 10" id="KW-0418">Kinase</keyword>
<name>A0A164YVC8_9AGAM</name>
<evidence type="ECO:0000256" key="4">
    <source>
        <dbReference type="ARBA" id="ARBA00022840"/>
    </source>
</evidence>
<dbReference type="InterPro" id="IPR016035">
    <property type="entry name" value="Acyl_Trfase/lysoPLipase"/>
</dbReference>
<evidence type="ECO:0000259" key="9">
    <source>
        <dbReference type="PROSITE" id="PS51635"/>
    </source>
</evidence>
<gene>
    <name evidence="10" type="ORF">SISNIDRAFT_450062</name>
</gene>
<evidence type="ECO:0000259" key="8">
    <source>
        <dbReference type="PROSITE" id="PS50011"/>
    </source>
</evidence>
<reference evidence="10 11" key="1">
    <citation type="journal article" date="2016" name="Mol. Biol. Evol.">
        <title>Comparative Genomics of Early-Diverging Mushroom-Forming Fungi Provides Insights into the Origins of Lignocellulose Decay Capabilities.</title>
        <authorList>
            <person name="Nagy L.G."/>
            <person name="Riley R."/>
            <person name="Tritt A."/>
            <person name="Adam C."/>
            <person name="Daum C."/>
            <person name="Floudas D."/>
            <person name="Sun H."/>
            <person name="Yadav J.S."/>
            <person name="Pangilinan J."/>
            <person name="Larsson K.H."/>
            <person name="Matsuura K."/>
            <person name="Barry K."/>
            <person name="Labutti K."/>
            <person name="Kuo R."/>
            <person name="Ohm R.A."/>
            <person name="Bhattacharya S.S."/>
            <person name="Shirouzu T."/>
            <person name="Yoshinaga Y."/>
            <person name="Martin F.M."/>
            <person name="Grigoriev I.V."/>
            <person name="Hibbett D.S."/>
        </authorList>
    </citation>
    <scope>NUCLEOTIDE SEQUENCE [LARGE SCALE GENOMIC DNA]</scope>
    <source>
        <strain evidence="10 11">HHB9708</strain>
    </source>
</reference>
<dbReference type="PANTHER" id="PTHR44329">
    <property type="entry name" value="SERINE/THREONINE-PROTEIN KINASE TNNI3K-RELATED"/>
    <property type="match status" value="1"/>
</dbReference>
<dbReference type="Gene3D" id="1.10.510.10">
    <property type="entry name" value="Transferase(Phosphotransferase) domain 1"/>
    <property type="match status" value="1"/>
</dbReference>
<keyword evidence="4" id="KW-0067">ATP-binding</keyword>
<dbReference type="Gene3D" id="3.40.1090.10">
    <property type="entry name" value="Cytosolic phospholipase A2 catalytic domain"/>
    <property type="match status" value="1"/>
</dbReference>
<dbReference type="GO" id="GO:0046486">
    <property type="term" value="P:glycerolipid metabolic process"/>
    <property type="evidence" value="ECO:0007669"/>
    <property type="project" value="UniProtKB-ARBA"/>
</dbReference>
<feature type="domain" description="PNPLA" evidence="9">
    <location>
        <begin position="315"/>
        <end position="509"/>
    </location>
</feature>
<sequence length="639" mass="72277">MSSPSISRSTTQSNTSEDSRRATVSPPRDVTGLVSKEGEHPFSCGAFGDVYKGTWRESRFSLSKKTVAIKVIRPFLAEGKEREKFGRRLNREIGIWQKLTHDNILPFIGIATNFGKLPSPISLWMPNGTVTRYLRTHREVNRLSFLLGIAEGLSYLHNNDPQIIHGDLKADNILVSELGTPCLADFGLSRVLDDDPFWKTNASTASGTYRWMSPELLRGQQDLSVESDVYAYAMTSLEIMTGNVPFGNIRQEAVINLVANEDRRPERPDNPEITDEIWSLWEMCWQTDPSVRPEMLEVLEVVKHFEARPRPLRLLSIDGGGVRVVCALHMLKSMMEKIGPDAKPCEYFDMIAGSGTGGVVALMLGRLRLSADECLARMEPMFKRLYDRSPAKQDKYLKKHKSRFDSVANNEIFDDMIQAVRPDCKMLLNKEKHVCRSFVIVDIPDEPDSPQRIRSYQHGGESWRYRTCAAMTSTVTTPTVFDWIYVAGSSMTKYHNSILRRTNPSTELIQEARSVFGEDRAIGCLISLGLGISSKSLAWDSPLVAGADDWLAGVLRDTAQGIEEVHHETITLLEPGIYYRFDPVDSVPLLETQDWKDIVFWERWNKLDILGECVKDYMNDPDTDKIVSECVKRILLQTT</sequence>